<dbReference type="STRING" id="1765722.AT728_37710"/>
<name>A0A0W7WRA2_9ACTN</name>
<reference evidence="3 4" key="1">
    <citation type="submission" date="2015-12" db="EMBL/GenBank/DDBJ databases">
        <title>Draft genome sequence of Streptomyces silvensis ATCC 53525, a producer of novel hormone antagonists.</title>
        <authorList>
            <person name="Johnston C.W."/>
            <person name="Li Y."/>
            <person name="Magarvey N.A."/>
        </authorList>
    </citation>
    <scope>NUCLEOTIDE SEQUENCE [LARGE SCALE GENOMIC DNA]</scope>
    <source>
        <strain evidence="3 4">ATCC 53525</strain>
    </source>
</reference>
<keyword evidence="2" id="KW-1133">Transmembrane helix</keyword>
<keyword evidence="2" id="KW-0812">Transmembrane</keyword>
<keyword evidence="4" id="KW-1185">Reference proteome</keyword>
<dbReference type="RefSeq" id="WP_058852761.1">
    <property type="nucleotide sequence ID" value="NZ_LOCL01000083.1"/>
</dbReference>
<feature type="transmembrane region" description="Helical" evidence="2">
    <location>
        <begin position="48"/>
        <end position="65"/>
    </location>
</feature>
<proteinExistence type="predicted"/>
<evidence type="ECO:0000313" key="3">
    <source>
        <dbReference type="EMBL" id="KUF13073.1"/>
    </source>
</evidence>
<gene>
    <name evidence="3" type="ORF">AT728_37710</name>
</gene>
<keyword evidence="2" id="KW-0472">Membrane</keyword>
<dbReference type="Proteomes" id="UP000054804">
    <property type="component" value="Unassembled WGS sequence"/>
</dbReference>
<evidence type="ECO:0000256" key="1">
    <source>
        <dbReference type="SAM" id="MobiDB-lite"/>
    </source>
</evidence>
<feature type="region of interest" description="Disordered" evidence="1">
    <location>
        <begin position="1"/>
        <end position="27"/>
    </location>
</feature>
<comment type="caution">
    <text evidence="3">The sequence shown here is derived from an EMBL/GenBank/DDBJ whole genome shotgun (WGS) entry which is preliminary data.</text>
</comment>
<feature type="compositionally biased region" description="Basic and acidic residues" evidence="1">
    <location>
        <begin position="1"/>
        <end position="10"/>
    </location>
</feature>
<protein>
    <submittedName>
        <fullName evidence="3">Uncharacterized protein</fullName>
    </submittedName>
</protein>
<evidence type="ECO:0000313" key="4">
    <source>
        <dbReference type="Proteomes" id="UP000054804"/>
    </source>
</evidence>
<sequence>MSQQERREAAVRQLLDAGGPAPVPHDLHTDAVRRGAVLLRRRTVLRRLGWLLLLAAVLAFAVWAADAQPWTEPPSRTTPPLTRW</sequence>
<accession>A0A0W7WRA2</accession>
<organism evidence="3 4">
    <name type="scientific">Streptomyces silvensis</name>
    <dbReference type="NCBI Taxonomy" id="1765722"/>
    <lineage>
        <taxon>Bacteria</taxon>
        <taxon>Bacillati</taxon>
        <taxon>Actinomycetota</taxon>
        <taxon>Actinomycetes</taxon>
        <taxon>Kitasatosporales</taxon>
        <taxon>Streptomycetaceae</taxon>
        <taxon>Streptomyces</taxon>
    </lineage>
</organism>
<dbReference type="EMBL" id="LOCL01000083">
    <property type="protein sequence ID" value="KUF13073.1"/>
    <property type="molecule type" value="Genomic_DNA"/>
</dbReference>
<evidence type="ECO:0000256" key="2">
    <source>
        <dbReference type="SAM" id="Phobius"/>
    </source>
</evidence>
<dbReference type="AlphaFoldDB" id="A0A0W7WRA2"/>